<dbReference type="GO" id="GO:0006189">
    <property type="term" value="P:'de novo' IMP biosynthetic process"/>
    <property type="evidence" value="ECO:0007669"/>
    <property type="project" value="UniProtKB-UniRule"/>
</dbReference>
<dbReference type="PANTHER" id="PTHR11609">
    <property type="entry name" value="PURINE BIOSYNTHESIS PROTEIN 6/7, PUR6/7"/>
    <property type="match status" value="1"/>
</dbReference>
<dbReference type="RefSeq" id="WP_034413972.1">
    <property type="nucleotide sequence ID" value="NZ_JGVK01000015.1"/>
</dbReference>
<dbReference type="InterPro" id="IPR005875">
    <property type="entry name" value="PurK"/>
</dbReference>
<protein>
    <recommendedName>
        <fullName evidence="5 6">N5-carboxyaminoimidazole ribonucleotide synthase</fullName>
        <shortName evidence="5 6">N5-CAIR synthase</shortName>
        <ecNumber evidence="5 6">6.3.4.18</ecNumber>
    </recommendedName>
    <alternativeName>
        <fullName evidence="5 6">5-(carboxyamino)imidazole ribonucleotide synthetase</fullName>
    </alternativeName>
</protein>
<comment type="similarity">
    <text evidence="5 6">Belongs to the PurK/PurT family.</text>
</comment>
<feature type="binding site" evidence="5">
    <location>
        <position position="183"/>
    </location>
    <ligand>
        <name>ATP</name>
        <dbReference type="ChEBI" id="CHEBI:30616"/>
    </ligand>
</feature>
<comment type="function">
    <text evidence="5">Catalyzes the ATP-dependent conversion of 5-aminoimidazole ribonucleotide (AIR) and HCO(3)(-) to N5-carboxyaminoimidazole ribonucleotide (N5-CAIR).</text>
</comment>
<evidence type="ECO:0000256" key="1">
    <source>
        <dbReference type="ARBA" id="ARBA00022598"/>
    </source>
</evidence>
<reference evidence="8 9" key="1">
    <citation type="submission" date="2014-03" db="EMBL/GenBank/DDBJ databases">
        <title>Selection and divergence in the genomes of co-occurring obligate luminous symbionts with specific hosts.</title>
        <authorList>
            <person name="Hendry T.A."/>
            <person name="de Wet J.R."/>
            <person name="Dunlap P.V."/>
        </authorList>
    </citation>
    <scope>NUCLEOTIDE SEQUENCE [LARGE SCALE GENOMIC DNA]</scope>
    <source>
        <strain evidence="8 9">Ppalp.1</strain>
    </source>
</reference>
<keyword evidence="4 5" id="KW-0067">ATP-binding</keyword>
<dbReference type="Gene3D" id="3.30.470.20">
    <property type="entry name" value="ATP-grasp fold, B domain"/>
    <property type="match status" value="1"/>
</dbReference>
<dbReference type="GO" id="GO:0004638">
    <property type="term" value="F:phosphoribosylaminoimidazole carboxylase activity"/>
    <property type="evidence" value="ECO:0007669"/>
    <property type="project" value="InterPro"/>
</dbReference>
<comment type="pathway">
    <text evidence="5 6">Purine metabolism; IMP biosynthesis via de novo pathway; 5-amino-1-(5-phospho-D-ribosyl)imidazole-4-carboxylate from 5-amino-1-(5-phospho-D-ribosyl)imidazole (N5-CAIR route): step 1/2.</text>
</comment>
<dbReference type="OrthoDB" id="9804625at2"/>
<evidence type="ECO:0000256" key="5">
    <source>
        <dbReference type="HAMAP-Rule" id="MF_01928"/>
    </source>
</evidence>
<dbReference type="Proteomes" id="UP000053784">
    <property type="component" value="Unassembled WGS sequence"/>
</dbReference>
<comment type="catalytic activity">
    <reaction evidence="5 6">
        <text>5-amino-1-(5-phospho-beta-D-ribosyl)imidazole + hydrogencarbonate + ATP = 5-carboxyamino-1-(5-phospho-D-ribosyl)imidazole + ADP + phosphate + 2 H(+)</text>
        <dbReference type="Rhea" id="RHEA:19317"/>
        <dbReference type="ChEBI" id="CHEBI:15378"/>
        <dbReference type="ChEBI" id="CHEBI:17544"/>
        <dbReference type="ChEBI" id="CHEBI:30616"/>
        <dbReference type="ChEBI" id="CHEBI:43474"/>
        <dbReference type="ChEBI" id="CHEBI:58730"/>
        <dbReference type="ChEBI" id="CHEBI:137981"/>
        <dbReference type="ChEBI" id="CHEBI:456216"/>
        <dbReference type="EC" id="6.3.4.18"/>
    </reaction>
</comment>
<comment type="caution">
    <text evidence="8">The sequence shown here is derived from an EMBL/GenBank/DDBJ whole genome shotgun (WGS) entry which is preliminary data.</text>
</comment>
<dbReference type="InterPro" id="IPR013815">
    <property type="entry name" value="ATP_grasp_subdomain_1"/>
</dbReference>
<dbReference type="InterPro" id="IPR011761">
    <property type="entry name" value="ATP-grasp"/>
</dbReference>
<dbReference type="InterPro" id="IPR016185">
    <property type="entry name" value="PreATP-grasp_dom_sf"/>
</dbReference>
<comment type="subunit">
    <text evidence="5 6">Homodimer.</text>
</comment>
<dbReference type="Gene3D" id="3.30.1490.20">
    <property type="entry name" value="ATP-grasp fold, A domain"/>
    <property type="match status" value="1"/>
</dbReference>
<keyword evidence="3 5" id="KW-0658">Purine biosynthesis</keyword>
<feature type="binding site" evidence="5">
    <location>
        <begin position="175"/>
        <end position="178"/>
    </location>
    <ligand>
        <name>ATP</name>
        <dbReference type="ChEBI" id="CHEBI:30616"/>
    </ligand>
</feature>
<dbReference type="STRING" id="1179155.CF67_22004"/>
<gene>
    <name evidence="5 6 8" type="primary">purK</name>
    <name evidence="8" type="ORF">CF67_22004</name>
</gene>
<dbReference type="InterPro" id="IPR040686">
    <property type="entry name" value="PurK_C"/>
</dbReference>
<dbReference type="InterPro" id="IPR054350">
    <property type="entry name" value="PurT/PurK_preATP-grasp"/>
</dbReference>
<comment type="caution">
    <text evidence="5">Lacks conserved residue(s) required for the propagation of feature annotation.</text>
</comment>
<accession>A0A084CNE3</accession>
<evidence type="ECO:0000256" key="3">
    <source>
        <dbReference type="ARBA" id="ARBA00022755"/>
    </source>
</evidence>
<dbReference type="SUPFAM" id="SSF56059">
    <property type="entry name" value="Glutathione synthetase ATP-binding domain-like"/>
    <property type="match status" value="1"/>
</dbReference>
<evidence type="ECO:0000256" key="4">
    <source>
        <dbReference type="ARBA" id="ARBA00022840"/>
    </source>
</evidence>
<evidence type="ECO:0000313" key="8">
    <source>
        <dbReference type="EMBL" id="KEY91322.1"/>
    </source>
</evidence>
<dbReference type="NCBIfam" id="TIGR01161">
    <property type="entry name" value="purK"/>
    <property type="match status" value="1"/>
</dbReference>
<dbReference type="EC" id="6.3.4.18" evidence="5 6"/>
<dbReference type="Gene3D" id="3.40.50.20">
    <property type="match status" value="1"/>
</dbReference>
<dbReference type="HAMAP" id="MF_01928">
    <property type="entry name" value="PurK"/>
    <property type="match status" value="1"/>
</dbReference>
<evidence type="ECO:0000256" key="6">
    <source>
        <dbReference type="RuleBase" id="RU361200"/>
    </source>
</evidence>
<dbReference type="GO" id="GO:0005524">
    <property type="term" value="F:ATP binding"/>
    <property type="evidence" value="ECO:0007669"/>
    <property type="project" value="UniProtKB-UniRule"/>
</dbReference>
<dbReference type="PROSITE" id="PS50975">
    <property type="entry name" value="ATP_GRASP"/>
    <property type="match status" value="1"/>
</dbReference>
<evidence type="ECO:0000259" key="7">
    <source>
        <dbReference type="PROSITE" id="PS50975"/>
    </source>
</evidence>
<sequence length="363" mass="40879">MQVLVIGTGQLSGLMFLAGVSLDIQIMAFDIKSQEIIHPLSKVLLNCNLNEAVQKADAITVELENIPDDILQFFERSGKLSPNIKAIQTGKDRRIEKAFLDKIKVQNVEYVAINNRIDFDIAIEKIGIPMILKSTIGGYDGKNQWRLTNTKNINAIWQELEKCITTSVKQGIIAEKLIPFTRELSIVGARAKNGTIVTYTLSENIHNNGILILSTTIKNFELQRKADKIFSTIVDKLKYVGILAVEFFDVNGRLLVNEIAPRVHNSGHWTQEGAETSQFENHLRAICDMSLGSTKLTQMTSMINILGRDFVPNEILAIKDCYIHWYQKKKRVGRKMGHINICAKSTSELEQKVSLLNKALNKR</sequence>
<keyword evidence="9" id="KW-1185">Reference proteome</keyword>
<dbReference type="PANTHER" id="PTHR11609:SF5">
    <property type="entry name" value="PHOSPHORIBOSYLAMINOIMIDAZOLE CARBOXYLASE"/>
    <property type="match status" value="1"/>
</dbReference>
<dbReference type="Pfam" id="PF22660">
    <property type="entry name" value="RS_preATP-grasp-like"/>
    <property type="match status" value="1"/>
</dbReference>
<dbReference type="UniPathway" id="UPA00074">
    <property type="reaction ID" value="UER00942"/>
</dbReference>
<dbReference type="AlphaFoldDB" id="A0A084CNE3"/>
<feature type="binding site" evidence="5">
    <location>
        <position position="206"/>
    </location>
    <ligand>
        <name>ATP</name>
        <dbReference type="ChEBI" id="CHEBI:30616"/>
    </ligand>
</feature>
<dbReference type="GO" id="GO:0046872">
    <property type="term" value="F:metal ion binding"/>
    <property type="evidence" value="ECO:0007669"/>
    <property type="project" value="InterPro"/>
</dbReference>
<feature type="domain" description="ATP-grasp" evidence="7">
    <location>
        <begin position="97"/>
        <end position="287"/>
    </location>
</feature>
<dbReference type="InterPro" id="IPR003135">
    <property type="entry name" value="ATP-grasp_carboxylate-amine"/>
</dbReference>
<evidence type="ECO:0000313" key="9">
    <source>
        <dbReference type="Proteomes" id="UP000053784"/>
    </source>
</evidence>
<dbReference type="Pfam" id="PF02222">
    <property type="entry name" value="ATP-grasp"/>
    <property type="match status" value="1"/>
</dbReference>
<feature type="binding site" evidence="5">
    <location>
        <position position="93"/>
    </location>
    <ligand>
        <name>ATP</name>
        <dbReference type="ChEBI" id="CHEBI:30616"/>
    </ligand>
</feature>
<feature type="binding site" evidence="5">
    <location>
        <begin position="257"/>
        <end position="258"/>
    </location>
    <ligand>
        <name>ATP</name>
        <dbReference type="ChEBI" id="CHEBI:30616"/>
    </ligand>
</feature>
<proteinExistence type="inferred from homology"/>
<name>A0A084CNE3_9GAMM</name>
<keyword evidence="1 5" id="KW-0436">Ligase</keyword>
<dbReference type="GO" id="GO:0034028">
    <property type="term" value="F:5-(carboxyamino)imidazole ribonucleotide synthase activity"/>
    <property type="evidence" value="ECO:0007669"/>
    <property type="project" value="UniProtKB-UniRule"/>
</dbReference>
<dbReference type="InterPro" id="IPR011054">
    <property type="entry name" value="Rudment_hybrid_motif"/>
</dbReference>
<organism evidence="8 9">
    <name type="scientific">Candidatus Photodesmus blepharonis</name>
    <dbReference type="NCBI Taxonomy" id="1179155"/>
    <lineage>
        <taxon>Bacteria</taxon>
        <taxon>Pseudomonadati</taxon>
        <taxon>Pseudomonadota</taxon>
        <taxon>Gammaproteobacteria</taxon>
        <taxon>Vibrionales</taxon>
        <taxon>Vibrionaceae</taxon>
        <taxon>Candidatus Photodesmus</taxon>
    </lineage>
</organism>
<feature type="binding site" evidence="5">
    <location>
        <position position="133"/>
    </location>
    <ligand>
        <name>ATP</name>
        <dbReference type="ChEBI" id="CHEBI:30616"/>
    </ligand>
</feature>
<dbReference type="eggNOG" id="COG0026">
    <property type="taxonomic scope" value="Bacteria"/>
</dbReference>
<comment type="function">
    <text evidence="6">Catalyzes the ATP-dependent conversion of 5-aminoimidazole ribonucleotide (AIR) and HCO(3)- to N5-carboxyaminoimidazole ribonucleotide (N5-CAIR).</text>
</comment>
<dbReference type="Pfam" id="PF17769">
    <property type="entry name" value="PurK_C"/>
    <property type="match status" value="1"/>
</dbReference>
<dbReference type="SUPFAM" id="SSF52440">
    <property type="entry name" value="PreATP-grasp domain"/>
    <property type="match status" value="1"/>
</dbReference>
<evidence type="ECO:0000256" key="2">
    <source>
        <dbReference type="ARBA" id="ARBA00022741"/>
    </source>
</evidence>
<dbReference type="NCBIfam" id="NF004679">
    <property type="entry name" value="PRK06019.1-5"/>
    <property type="match status" value="1"/>
</dbReference>
<dbReference type="GO" id="GO:0005829">
    <property type="term" value="C:cytosol"/>
    <property type="evidence" value="ECO:0007669"/>
    <property type="project" value="TreeGrafter"/>
</dbReference>
<dbReference type="SUPFAM" id="SSF51246">
    <property type="entry name" value="Rudiment single hybrid motif"/>
    <property type="match status" value="1"/>
</dbReference>
<keyword evidence="2 5" id="KW-0547">Nucleotide-binding</keyword>
<dbReference type="EMBL" id="JGVK01000015">
    <property type="protein sequence ID" value="KEY91322.1"/>
    <property type="molecule type" value="Genomic_DNA"/>
</dbReference>